<feature type="transmembrane region" description="Helical" evidence="6">
    <location>
        <begin position="201"/>
        <end position="225"/>
    </location>
</feature>
<evidence type="ECO:0000313" key="9">
    <source>
        <dbReference type="Proteomes" id="UP000191820"/>
    </source>
</evidence>
<protein>
    <submittedName>
        <fullName evidence="8">Cytochrome b</fullName>
    </submittedName>
</protein>
<dbReference type="InterPro" id="IPR011577">
    <property type="entry name" value="Cyt_b561_bac/Ni-Hgenase"/>
</dbReference>
<feature type="transmembrane region" description="Helical" evidence="6">
    <location>
        <begin position="146"/>
        <end position="167"/>
    </location>
</feature>
<feature type="transmembrane region" description="Helical" evidence="6">
    <location>
        <begin position="39"/>
        <end position="58"/>
    </location>
</feature>
<comment type="subcellular location">
    <subcellularLocation>
        <location evidence="1">Cell membrane</location>
        <topology evidence="1">Multi-pass membrane protein</topology>
    </subcellularLocation>
</comment>
<accession>A0ABM6JKX1</accession>
<evidence type="ECO:0000313" key="8">
    <source>
        <dbReference type="EMBL" id="ARD21578.1"/>
    </source>
</evidence>
<evidence type="ECO:0000256" key="4">
    <source>
        <dbReference type="ARBA" id="ARBA00022989"/>
    </source>
</evidence>
<name>A0ABM6JKX1_9GAMM</name>
<dbReference type="Pfam" id="PF01292">
    <property type="entry name" value="Ni_hydr_CYTB"/>
    <property type="match status" value="1"/>
</dbReference>
<reference evidence="8 9" key="1">
    <citation type="submission" date="2017-03" db="EMBL/GenBank/DDBJ databases">
        <title>Genome sequencing of Shewanella japonica KCTC 22435.</title>
        <authorList>
            <person name="Kim K.M."/>
        </authorList>
    </citation>
    <scope>NUCLEOTIDE SEQUENCE [LARGE SCALE GENOMIC DNA]</scope>
    <source>
        <strain evidence="8 9">KCTC 22435</strain>
    </source>
</reference>
<dbReference type="SUPFAM" id="SSF81342">
    <property type="entry name" value="Transmembrane di-heme cytochromes"/>
    <property type="match status" value="1"/>
</dbReference>
<keyword evidence="2" id="KW-1003">Cell membrane</keyword>
<sequence>MSIEQKKIKVWDIPTRLFHWLTVGLLFSLWWTADSGEMEWHQICAYSFMVLIIFRLLWGVIGSETARFSDFIAGPKKVMAYVTGKKTSPVVGHNPLGGYMVLFMLAVLSLQLVSGLFSSDDIFTEGPLYSMVSSDVSRWFTWLHKVNFNIILACIILHISVILIYAIRGNNLVSAMISGNKKLSDEELSMLSNTPKMASSILAMSLVLILSAVIGYWLIAPIVAFL</sequence>
<feature type="transmembrane region" description="Helical" evidence="6">
    <location>
        <begin position="17"/>
        <end position="33"/>
    </location>
</feature>
<keyword evidence="9" id="KW-1185">Reference proteome</keyword>
<keyword evidence="4 6" id="KW-1133">Transmembrane helix</keyword>
<feature type="transmembrane region" description="Helical" evidence="6">
    <location>
        <begin position="96"/>
        <end position="117"/>
    </location>
</feature>
<evidence type="ECO:0000256" key="3">
    <source>
        <dbReference type="ARBA" id="ARBA00022692"/>
    </source>
</evidence>
<keyword evidence="5 6" id="KW-0472">Membrane</keyword>
<evidence type="ECO:0000256" key="1">
    <source>
        <dbReference type="ARBA" id="ARBA00004651"/>
    </source>
</evidence>
<dbReference type="Gene3D" id="1.20.950.20">
    <property type="entry name" value="Transmembrane di-heme cytochromes, Chain C"/>
    <property type="match status" value="1"/>
</dbReference>
<dbReference type="PANTHER" id="PTHR30485:SF2">
    <property type="entry name" value="BLL0597 PROTEIN"/>
    <property type="match status" value="1"/>
</dbReference>
<evidence type="ECO:0000256" key="5">
    <source>
        <dbReference type="ARBA" id="ARBA00023136"/>
    </source>
</evidence>
<evidence type="ECO:0000256" key="6">
    <source>
        <dbReference type="SAM" id="Phobius"/>
    </source>
</evidence>
<organism evidence="8 9">
    <name type="scientific">Shewanella japonica</name>
    <dbReference type="NCBI Taxonomy" id="93973"/>
    <lineage>
        <taxon>Bacteria</taxon>
        <taxon>Pseudomonadati</taxon>
        <taxon>Pseudomonadota</taxon>
        <taxon>Gammaproteobacteria</taxon>
        <taxon>Alteromonadales</taxon>
        <taxon>Shewanellaceae</taxon>
        <taxon>Shewanella</taxon>
    </lineage>
</organism>
<evidence type="ECO:0000259" key="7">
    <source>
        <dbReference type="Pfam" id="PF01292"/>
    </source>
</evidence>
<gene>
    <name evidence="8" type="ORF">SJ2017_1253</name>
</gene>
<keyword evidence="3 6" id="KW-0812">Transmembrane</keyword>
<proteinExistence type="predicted"/>
<feature type="domain" description="Cytochrome b561 bacterial/Ni-hydrogenase" evidence="7">
    <location>
        <begin position="10"/>
        <end position="179"/>
    </location>
</feature>
<dbReference type="EMBL" id="CP020472">
    <property type="protein sequence ID" value="ARD21578.1"/>
    <property type="molecule type" value="Genomic_DNA"/>
</dbReference>
<evidence type="ECO:0000256" key="2">
    <source>
        <dbReference type="ARBA" id="ARBA00022475"/>
    </source>
</evidence>
<dbReference type="InterPro" id="IPR016174">
    <property type="entry name" value="Di-haem_cyt_TM"/>
</dbReference>
<dbReference type="Proteomes" id="UP000191820">
    <property type="component" value="Chromosome"/>
</dbReference>
<dbReference type="InterPro" id="IPR051542">
    <property type="entry name" value="Hydrogenase_cytochrome"/>
</dbReference>
<dbReference type="PANTHER" id="PTHR30485">
    <property type="entry name" value="NI/FE-HYDROGENASE 1 B-TYPE CYTOCHROME SUBUNIT"/>
    <property type="match status" value="1"/>
</dbReference>
<dbReference type="RefSeq" id="WP_080917416.1">
    <property type="nucleotide sequence ID" value="NZ_CP020472.1"/>
</dbReference>